<gene>
    <name evidence="1" type="ORF">RFULGI_LOCUS13374</name>
</gene>
<proteinExistence type="predicted"/>
<dbReference type="Proteomes" id="UP000789396">
    <property type="component" value="Unassembled WGS sequence"/>
</dbReference>
<accession>A0A9N9ITJ0</accession>
<name>A0A9N9ITJ0_9GLOM</name>
<organism evidence="1 2">
    <name type="scientific">Racocetra fulgida</name>
    <dbReference type="NCBI Taxonomy" id="60492"/>
    <lineage>
        <taxon>Eukaryota</taxon>
        <taxon>Fungi</taxon>
        <taxon>Fungi incertae sedis</taxon>
        <taxon>Mucoromycota</taxon>
        <taxon>Glomeromycotina</taxon>
        <taxon>Glomeromycetes</taxon>
        <taxon>Diversisporales</taxon>
        <taxon>Gigasporaceae</taxon>
        <taxon>Racocetra</taxon>
    </lineage>
</organism>
<reference evidence="1" key="1">
    <citation type="submission" date="2021-06" db="EMBL/GenBank/DDBJ databases">
        <authorList>
            <person name="Kallberg Y."/>
            <person name="Tangrot J."/>
            <person name="Rosling A."/>
        </authorList>
    </citation>
    <scope>NUCLEOTIDE SEQUENCE</scope>
    <source>
        <strain evidence="1">IN212</strain>
    </source>
</reference>
<evidence type="ECO:0000313" key="1">
    <source>
        <dbReference type="EMBL" id="CAG8747798.1"/>
    </source>
</evidence>
<protein>
    <submittedName>
        <fullName evidence="1">17497_t:CDS:1</fullName>
    </submittedName>
</protein>
<evidence type="ECO:0000313" key="2">
    <source>
        <dbReference type="Proteomes" id="UP000789396"/>
    </source>
</evidence>
<dbReference type="EMBL" id="CAJVPZ010034868">
    <property type="protein sequence ID" value="CAG8747798.1"/>
    <property type="molecule type" value="Genomic_DNA"/>
</dbReference>
<keyword evidence="2" id="KW-1185">Reference proteome</keyword>
<dbReference type="AlphaFoldDB" id="A0A9N9ITJ0"/>
<dbReference type="OrthoDB" id="2439925at2759"/>
<feature type="non-terminal residue" evidence="1">
    <location>
        <position position="91"/>
    </location>
</feature>
<sequence length="91" mass="10596">MDDYNYYSTNEDPEEDTDQNDYEFMFTHDYLAATKAKSLLEDQVIHDEDNNIEDTLSEHNDNNIDYDKISESNITKLSPCVIVDNLNGPIR</sequence>
<comment type="caution">
    <text evidence="1">The sequence shown here is derived from an EMBL/GenBank/DDBJ whole genome shotgun (WGS) entry which is preliminary data.</text>
</comment>